<sequence length="523" mass="53403">MVEHLVRLKLTLLRNGLRRSPWQIVGMVVGALYGVMALIGVGVGIVALALSTDASLRRAVLVVGGSAVVLGWAVLPMIAFGVDATLDPARFVTFPVPTRRLLAGLGLAALIGVPGVVTVLGVLGASVVWWREPVVVPVAMLTGLLAVAVAVVASRATTTTLASVLSGRRTREASAFAFLVLLAAAYLGFGRLTTGGLGPGTDLRGLLSGVADVLGWTPVGAAWAAPADAAAGAWGTAVLRTLVLVASLAALLVWWDRAMARALVRPASKDAAAGAHGLGMFARLPATPLGAVTARCLTYWRRDPRYILAVAAVPLVPIAMYAFGSGSTALWFLPMMTGILGWSIAADTSSDGTAFWAHVAAPLRGVDDRLGRAIAAGLVLVPLAALLVVVLGVLTGHADDLPALLGVGLGTLGVSLGVASVMSALVVMRVQQSGENVFGTRQGGSVVSVLSQLVGMLAVLGLSSPVLGLCVLAVVRHSAVLGWSALVVGLALGATVLTVGVRWGGRLLDRRAPVILQEIVSMV</sequence>
<dbReference type="RefSeq" id="WP_304600505.1">
    <property type="nucleotide sequence ID" value="NZ_JAUQYP010000001.1"/>
</dbReference>
<evidence type="ECO:0000256" key="1">
    <source>
        <dbReference type="SAM" id="Phobius"/>
    </source>
</evidence>
<gene>
    <name evidence="2" type="ORF">Q6348_06610</name>
</gene>
<feature type="transmembrane region" description="Helical" evidence="1">
    <location>
        <begin position="306"/>
        <end position="323"/>
    </location>
</feature>
<feature type="transmembrane region" description="Helical" evidence="1">
    <location>
        <begin position="134"/>
        <end position="153"/>
    </location>
</feature>
<keyword evidence="3" id="KW-1185">Reference proteome</keyword>
<feature type="transmembrane region" description="Helical" evidence="1">
    <location>
        <begin position="401"/>
        <end position="428"/>
    </location>
</feature>
<feature type="transmembrane region" description="Helical" evidence="1">
    <location>
        <begin position="231"/>
        <end position="255"/>
    </location>
</feature>
<dbReference type="EMBL" id="JAUQYP010000001">
    <property type="protein sequence ID" value="MDO8106867.1"/>
    <property type="molecule type" value="Genomic_DNA"/>
</dbReference>
<keyword evidence="1" id="KW-0472">Membrane</keyword>
<organism evidence="2 3">
    <name type="scientific">Actinotalea lenta</name>
    <dbReference type="NCBI Taxonomy" id="3064654"/>
    <lineage>
        <taxon>Bacteria</taxon>
        <taxon>Bacillati</taxon>
        <taxon>Actinomycetota</taxon>
        <taxon>Actinomycetes</taxon>
        <taxon>Micrococcales</taxon>
        <taxon>Cellulomonadaceae</taxon>
        <taxon>Actinotalea</taxon>
    </lineage>
</organism>
<feature type="transmembrane region" description="Helical" evidence="1">
    <location>
        <begin position="173"/>
        <end position="193"/>
    </location>
</feature>
<feature type="transmembrane region" description="Helical" evidence="1">
    <location>
        <begin position="102"/>
        <end position="127"/>
    </location>
</feature>
<evidence type="ECO:0008006" key="4">
    <source>
        <dbReference type="Google" id="ProtNLM"/>
    </source>
</evidence>
<feature type="transmembrane region" description="Helical" evidence="1">
    <location>
        <begin position="20"/>
        <end position="48"/>
    </location>
</feature>
<feature type="transmembrane region" description="Helical" evidence="1">
    <location>
        <begin position="449"/>
        <end position="475"/>
    </location>
</feature>
<keyword evidence="1" id="KW-1133">Transmembrane helix</keyword>
<name>A0ABT9D7M5_9CELL</name>
<feature type="transmembrane region" description="Helical" evidence="1">
    <location>
        <begin position="373"/>
        <end position="395"/>
    </location>
</feature>
<dbReference type="Proteomes" id="UP001232536">
    <property type="component" value="Unassembled WGS sequence"/>
</dbReference>
<feature type="transmembrane region" description="Helical" evidence="1">
    <location>
        <begin position="60"/>
        <end position="82"/>
    </location>
</feature>
<reference evidence="2 3" key="1">
    <citation type="submission" date="2023-07" db="EMBL/GenBank/DDBJ databases">
        <title>Description of novel actinomycetes strains, isolated from tidal flat sediment.</title>
        <authorList>
            <person name="Lu C."/>
        </authorList>
    </citation>
    <scope>NUCLEOTIDE SEQUENCE [LARGE SCALE GENOMIC DNA]</scope>
    <source>
        <strain evidence="2 3">SYSU T00b441</strain>
    </source>
</reference>
<evidence type="ECO:0000313" key="3">
    <source>
        <dbReference type="Proteomes" id="UP001232536"/>
    </source>
</evidence>
<feature type="transmembrane region" description="Helical" evidence="1">
    <location>
        <begin position="481"/>
        <end position="501"/>
    </location>
</feature>
<keyword evidence="1" id="KW-0812">Transmembrane</keyword>
<proteinExistence type="predicted"/>
<protein>
    <recommendedName>
        <fullName evidence="4">Transporter</fullName>
    </recommendedName>
</protein>
<accession>A0ABT9D7M5</accession>
<comment type="caution">
    <text evidence="2">The sequence shown here is derived from an EMBL/GenBank/DDBJ whole genome shotgun (WGS) entry which is preliminary data.</text>
</comment>
<evidence type="ECO:0000313" key="2">
    <source>
        <dbReference type="EMBL" id="MDO8106867.1"/>
    </source>
</evidence>